<dbReference type="GO" id="GO:0003824">
    <property type="term" value="F:catalytic activity"/>
    <property type="evidence" value="ECO:0007669"/>
    <property type="project" value="UniProtKB-KW"/>
</dbReference>
<dbReference type="EMBL" id="FUEG01000006">
    <property type="protein sequence ID" value="SJL05245.1"/>
    <property type="molecule type" value="Genomic_DNA"/>
</dbReference>
<evidence type="ECO:0000256" key="1">
    <source>
        <dbReference type="ARBA" id="ARBA00023268"/>
    </source>
</evidence>
<dbReference type="PANTHER" id="PTHR37984">
    <property type="entry name" value="PROTEIN CBG26694"/>
    <property type="match status" value="1"/>
</dbReference>
<dbReference type="CDD" id="cd09274">
    <property type="entry name" value="RNase_HI_RT_Ty3"/>
    <property type="match status" value="1"/>
</dbReference>
<reference evidence="5" key="1">
    <citation type="journal article" date="2017" name="Nat. Ecol. Evol.">
        <title>Genome expansion and lineage-specific genetic innovations in the forest pathogenic fungi Armillaria.</title>
        <authorList>
            <person name="Sipos G."/>
            <person name="Prasanna A.N."/>
            <person name="Walter M.C."/>
            <person name="O'Connor E."/>
            <person name="Balint B."/>
            <person name="Krizsan K."/>
            <person name="Kiss B."/>
            <person name="Hess J."/>
            <person name="Varga T."/>
            <person name="Slot J."/>
            <person name="Riley R."/>
            <person name="Boka B."/>
            <person name="Rigling D."/>
            <person name="Barry K."/>
            <person name="Lee J."/>
            <person name="Mihaltcheva S."/>
            <person name="LaButti K."/>
            <person name="Lipzen A."/>
            <person name="Waldron R."/>
            <person name="Moloney N.M."/>
            <person name="Sperisen C."/>
            <person name="Kredics L."/>
            <person name="Vagvoelgyi C."/>
            <person name="Patrignani A."/>
            <person name="Fitzpatrick D."/>
            <person name="Nagy I."/>
            <person name="Doyle S."/>
            <person name="Anderson J.B."/>
            <person name="Grigoriev I.V."/>
            <person name="Gueldener U."/>
            <person name="Muensterkoetter M."/>
            <person name="Nagy L.G."/>
        </authorList>
    </citation>
    <scope>NUCLEOTIDE SEQUENCE [LARGE SCALE GENOMIC DNA]</scope>
    <source>
        <strain evidence="5">C18/9</strain>
    </source>
</reference>
<dbReference type="PANTHER" id="PTHR37984:SF5">
    <property type="entry name" value="PROTEIN NYNRIN-LIKE"/>
    <property type="match status" value="1"/>
</dbReference>
<dbReference type="SUPFAM" id="SSF56672">
    <property type="entry name" value="DNA/RNA polymerases"/>
    <property type="match status" value="1"/>
</dbReference>
<dbReference type="Proteomes" id="UP000219338">
    <property type="component" value="Unassembled WGS sequence"/>
</dbReference>
<dbReference type="InterPro" id="IPR043128">
    <property type="entry name" value="Rev_trsase/Diguanyl_cyclase"/>
</dbReference>
<name>A0A284R946_ARMOS</name>
<keyword evidence="1" id="KW-0511">Multifunctional enzyme</keyword>
<dbReference type="InterPro" id="IPR050951">
    <property type="entry name" value="Retrovirus_Pol_polyprotein"/>
</dbReference>
<dbReference type="STRING" id="47428.A0A284R946"/>
<dbReference type="FunFam" id="3.30.70.270:FF:000020">
    <property type="entry name" value="Transposon Tf2-6 polyprotein-like Protein"/>
    <property type="match status" value="1"/>
</dbReference>
<gene>
    <name evidence="4" type="ORF">ARMOST_08611</name>
</gene>
<accession>A0A284R946</accession>
<keyword evidence="5" id="KW-1185">Reference proteome</keyword>
<dbReference type="InterPro" id="IPR000477">
    <property type="entry name" value="RT_dom"/>
</dbReference>
<evidence type="ECO:0000259" key="3">
    <source>
        <dbReference type="Pfam" id="PF17919"/>
    </source>
</evidence>
<sequence length="423" mass="48819">MASLDMSDVPAEYHDFADVFSDSLSENLPEHRPYNLKINLEEGTSPPLGPIYSLSESKLKALHEFIDDNLHSGFIIPSHSPHGAPVLFVKKKTDELHLCVDFHGLNKKKDCYPLPLISDLLDSMCSTRIYTKLDLCYAYHLVCIAEGEEWKTVFQTCYSSFEWHVMPFGLTNAPMAFQCFMNDIFADMLDVSIVVYLDDILIYSDNPTDHWKHVCEVLHRLRANQLNCKGSKCEFHWDSMEYLGYILSLEGLCMSEDKVKAILDWPVLWKVKDIQFFLGFANFYCCFIHKYSDNVIPLTCLMHKGTPWKFDHKCMATFNKLKQAFTHASILTHWISDQQLVMETDTSEYAIAAILSIYLKDGEIHPIAFLSQSLHNAKLNYNTHNKELLAIFEAFKYWCHYLKGSVDSINVVTDHKNLEYFLP</sequence>
<dbReference type="InterPro" id="IPR043502">
    <property type="entry name" value="DNA/RNA_pol_sf"/>
</dbReference>
<organism evidence="4 5">
    <name type="scientific">Armillaria ostoyae</name>
    <name type="common">Armillaria root rot fungus</name>
    <dbReference type="NCBI Taxonomy" id="47428"/>
    <lineage>
        <taxon>Eukaryota</taxon>
        <taxon>Fungi</taxon>
        <taxon>Dikarya</taxon>
        <taxon>Basidiomycota</taxon>
        <taxon>Agaricomycotina</taxon>
        <taxon>Agaricomycetes</taxon>
        <taxon>Agaricomycetidae</taxon>
        <taxon>Agaricales</taxon>
        <taxon>Marasmiineae</taxon>
        <taxon>Physalacriaceae</taxon>
        <taxon>Armillaria</taxon>
    </lineage>
</organism>
<dbReference type="Gene3D" id="3.30.70.270">
    <property type="match status" value="2"/>
</dbReference>
<evidence type="ECO:0000313" key="4">
    <source>
        <dbReference type="EMBL" id="SJL05245.1"/>
    </source>
</evidence>
<dbReference type="Pfam" id="PF00078">
    <property type="entry name" value="RVT_1"/>
    <property type="match status" value="1"/>
</dbReference>
<dbReference type="Pfam" id="PF17919">
    <property type="entry name" value="RT_RNaseH_2"/>
    <property type="match status" value="1"/>
</dbReference>
<dbReference type="Gene3D" id="3.10.10.10">
    <property type="entry name" value="HIV Type 1 Reverse Transcriptase, subunit A, domain 1"/>
    <property type="match status" value="1"/>
</dbReference>
<dbReference type="OMA" id="YILAYET"/>
<proteinExistence type="predicted"/>
<protein>
    <submittedName>
        <fullName evidence="4">Related to TY3B TY3B protein</fullName>
    </submittedName>
</protein>
<evidence type="ECO:0000259" key="2">
    <source>
        <dbReference type="Pfam" id="PF00078"/>
    </source>
</evidence>
<dbReference type="OrthoDB" id="3341476at2759"/>
<evidence type="ECO:0000313" key="5">
    <source>
        <dbReference type="Proteomes" id="UP000219338"/>
    </source>
</evidence>
<dbReference type="CDD" id="cd01647">
    <property type="entry name" value="RT_LTR"/>
    <property type="match status" value="1"/>
</dbReference>
<dbReference type="AlphaFoldDB" id="A0A284R946"/>
<dbReference type="InterPro" id="IPR041577">
    <property type="entry name" value="RT_RNaseH_2"/>
</dbReference>
<feature type="domain" description="Reverse transcriptase/retrotransposon-derived protein RNase H-like" evidence="3">
    <location>
        <begin position="311"/>
        <end position="405"/>
    </location>
</feature>
<feature type="domain" description="Reverse transcriptase" evidence="2">
    <location>
        <begin position="108"/>
        <end position="247"/>
    </location>
</feature>